<keyword evidence="4 5" id="KW-0472">Membrane</keyword>
<dbReference type="Proteomes" id="UP000002217">
    <property type="component" value="Chromosome"/>
</dbReference>
<proteinExistence type="predicted"/>
<keyword evidence="2 5" id="KW-0812">Transmembrane</keyword>
<dbReference type="PANTHER" id="PTHR33514">
    <property type="entry name" value="PROTEIN ABCI12, CHLOROPLASTIC"/>
    <property type="match status" value="1"/>
</dbReference>
<feature type="transmembrane region" description="Helical" evidence="5">
    <location>
        <begin position="40"/>
        <end position="57"/>
    </location>
</feature>
<dbReference type="PANTHER" id="PTHR33514:SF13">
    <property type="entry name" value="PROTEIN ABCI12, CHLOROPLASTIC"/>
    <property type="match status" value="1"/>
</dbReference>
<dbReference type="OrthoDB" id="2039442at2"/>
<dbReference type="InterPro" id="IPR003339">
    <property type="entry name" value="ABC/ECF_trnsptr_transmembrane"/>
</dbReference>
<evidence type="ECO:0000256" key="1">
    <source>
        <dbReference type="ARBA" id="ARBA00004141"/>
    </source>
</evidence>
<evidence type="ECO:0000313" key="6">
    <source>
        <dbReference type="EMBL" id="ACV61482.1"/>
    </source>
</evidence>
<dbReference type="EMBL" id="CP001720">
    <property type="protein sequence ID" value="ACV61482.1"/>
    <property type="molecule type" value="Genomic_DNA"/>
</dbReference>
<dbReference type="KEGG" id="dae:Dtox_0562"/>
<accession>C8W627</accession>
<dbReference type="CDD" id="cd16914">
    <property type="entry name" value="EcfT"/>
    <property type="match status" value="1"/>
</dbReference>
<evidence type="ECO:0000256" key="2">
    <source>
        <dbReference type="ARBA" id="ARBA00022692"/>
    </source>
</evidence>
<evidence type="ECO:0000313" key="7">
    <source>
        <dbReference type="Proteomes" id="UP000002217"/>
    </source>
</evidence>
<feature type="transmembrane region" description="Helical" evidence="5">
    <location>
        <begin position="64"/>
        <end position="83"/>
    </location>
</feature>
<dbReference type="AlphaFoldDB" id="C8W627"/>
<evidence type="ECO:0000256" key="3">
    <source>
        <dbReference type="ARBA" id="ARBA00022989"/>
    </source>
</evidence>
<keyword evidence="7" id="KW-1185">Reference proteome</keyword>
<comment type="subcellular location">
    <subcellularLocation>
        <location evidence="1">Membrane</location>
        <topology evidence="1">Multi-pass membrane protein</topology>
    </subcellularLocation>
</comment>
<dbReference type="GO" id="GO:0005886">
    <property type="term" value="C:plasma membrane"/>
    <property type="evidence" value="ECO:0007669"/>
    <property type="project" value="UniProtKB-ARBA"/>
</dbReference>
<organism evidence="6 7">
    <name type="scientific">Desulfofarcimen acetoxidans (strain ATCC 49208 / DSM 771 / KCTC 5769 / VKM B-1644 / 5575)</name>
    <name type="common">Desulfotomaculum acetoxidans</name>
    <dbReference type="NCBI Taxonomy" id="485916"/>
    <lineage>
        <taxon>Bacteria</taxon>
        <taxon>Bacillati</taxon>
        <taxon>Bacillota</taxon>
        <taxon>Clostridia</taxon>
        <taxon>Eubacteriales</taxon>
        <taxon>Peptococcaceae</taxon>
        <taxon>Desulfofarcimen</taxon>
    </lineage>
</organism>
<evidence type="ECO:0000256" key="5">
    <source>
        <dbReference type="SAM" id="Phobius"/>
    </source>
</evidence>
<dbReference type="HOGENOM" id="CLU_064704_0_0_9"/>
<dbReference type="RefSeq" id="WP_015756201.1">
    <property type="nucleotide sequence ID" value="NC_013216.1"/>
</dbReference>
<evidence type="ECO:0000256" key="4">
    <source>
        <dbReference type="ARBA" id="ARBA00023136"/>
    </source>
</evidence>
<feature type="transmembrane region" description="Helical" evidence="5">
    <location>
        <begin position="277"/>
        <end position="299"/>
    </location>
</feature>
<name>C8W627_DESAS</name>
<dbReference type="Pfam" id="PF02361">
    <property type="entry name" value="CbiQ"/>
    <property type="match status" value="1"/>
</dbReference>
<reference evidence="6 7" key="1">
    <citation type="journal article" date="2009" name="Stand. Genomic Sci.">
        <title>Complete genome sequence of Desulfotomaculum acetoxidans type strain (5575).</title>
        <authorList>
            <person name="Spring S."/>
            <person name="Lapidus A."/>
            <person name="Schroder M."/>
            <person name="Gleim D."/>
            <person name="Sims D."/>
            <person name="Meincke L."/>
            <person name="Glavina Del Rio T."/>
            <person name="Tice H."/>
            <person name="Copeland A."/>
            <person name="Cheng J.F."/>
            <person name="Lucas S."/>
            <person name="Chen F."/>
            <person name="Nolan M."/>
            <person name="Bruce D."/>
            <person name="Goodwin L."/>
            <person name="Pitluck S."/>
            <person name="Ivanova N."/>
            <person name="Mavromatis K."/>
            <person name="Mikhailova N."/>
            <person name="Pati A."/>
            <person name="Chen A."/>
            <person name="Palaniappan K."/>
            <person name="Land M."/>
            <person name="Hauser L."/>
            <person name="Chang Y.J."/>
            <person name="Jeffries C.D."/>
            <person name="Chain P."/>
            <person name="Saunders E."/>
            <person name="Brettin T."/>
            <person name="Detter J.C."/>
            <person name="Goker M."/>
            <person name="Bristow J."/>
            <person name="Eisen J.A."/>
            <person name="Markowitz V."/>
            <person name="Hugenholtz P."/>
            <person name="Kyrpides N.C."/>
            <person name="Klenk H.P."/>
            <person name="Han C."/>
        </authorList>
    </citation>
    <scope>NUCLEOTIDE SEQUENCE [LARGE SCALE GENOMIC DNA]</scope>
    <source>
        <strain evidence="7">ATCC 49208 / DSM 771 / VKM B-1644</strain>
    </source>
</reference>
<protein>
    <submittedName>
        <fullName evidence="6">Cobalt transport protein</fullName>
    </submittedName>
</protein>
<gene>
    <name evidence="6" type="ordered locus">Dtox_0562</name>
</gene>
<dbReference type="eggNOG" id="COG0619">
    <property type="taxonomic scope" value="Bacteria"/>
</dbReference>
<keyword evidence="3 5" id="KW-1133">Transmembrane helix</keyword>
<sequence>MREKLFYQEKGLFIQSLHPFTSVVYLGTLLFLSLAFNNPLYLLGILIMIVLAIWAADGWKTWETYMIISLPMILLIIVINPLINSAGKTVLWYGPHIPFWGRLNISLEAICYGAAMSVRLLDIISLFCLYNIIVHPDKVLNLFSRFAGKSTLVISLSTRLFPSMFRELENVKDVQRLRGVDFRQGTIKERIKKHFSLINILLLSSLENSLGIAESMQARAFGSGPRSVYSAHMLRPRDILCLSGSSLALGISIWGLLRGFGMYNFYPQLDFLINDPVTVVVLAAVMLSLSVPVLLSWGWQYCRFMKSKI</sequence>
<feature type="transmembrane region" description="Helical" evidence="5">
    <location>
        <begin position="239"/>
        <end position="257"/>
    </location>
</feature>
<dbReference type="STRING" id="485916.Dtox_0562"/>